<name>A0AA40E5T8_9PEZI</name>
<reference evidence="2" key="1">
    <citation type="submission" date="2023-06" db="EMBL/GenBank/DDBJ databases">
        <title>Genome-scale phylogeny and comparative genomics of the fungal order Sordariales.</title>
        <authorList>
            <consortium name="Lawrence Berkeley National Laboratory"/>
            <person name="Hensen N."/>
            <person name="Bonometti L."/>
            <person name="Westerberg I."/>
            <person name="Brannstrom I.O."/>
            <person name="Guillou S."/>
            <person name="Cros-Aarteil S."/>
            <person name="Calhoun S."/>
            <person name="Haridas S."/>
            <person name="Kuo A."/>
            <person name="Mondo S."/>
            <person name="Pangilinan J."/>
            <person name="Riley R."/>
            <person name="Labutti K."/>
            <person name="Andreopoulos B."/>
            <person name="Lipzen A."/>
            <person name="Chen C."/>
            <person name="Yanf M."/>
            <person name="Daum C."/>
            <person name="Ng V."/>
            <person name="Clum A."/>
            <person name="Steindorff A."/>
            <person name="Ohm R."/>
            <person name="Martin F."/>
            <person name="Silar P."/>
            <person name="Natvig D."/>
            <person name="Lalanne C."/>
            <person name="Gautier V."/>
            <person name="Ament-Velasquez S.L."/>
            <person name="Kruys A."/>
            <person name="Hutchinson M.I."/>
            <person name="Powell A.J."/>
            <person name="Barry K."/>
            <person name="Miller A.N."/>
            <person name="Grigoriev I.V."/>
            <person name="Debuchy R."/>
            <person name="Gladieux P."/>
            <person name="Thoren M.H."/>
            <person name="Johannesson H."/>
        </authorList>
    </citation>
    <scope>NUCLEOTIDE SEQUENCE</scope>
    <source>
        <strain evidence="2">CBS 540.89</strain>
    </source>
</reference>
<evidence type="ECO:0000313" key="3">
    <source>
        <dbReference type="Proteomes" id="UP001172159"/>
    </source>
</evidence>
<proteinExistence type="predicted"/>
<evidence type="ECO:0000256" key="1">
    <source>
        <dbReference type="SAM" id="MobiDB-lite"/>
    </source>
</evidence>
<dbReference type="AlphaFoldDB" id="A0AA40E5T8"/>
<accession>A0AA40E5T8</accession>
<feature type="compositionally biased region" description="Polar residues" evidence="1">
    <location>
        <begin position="280"/>
        <end position="298"/>
    </location>
</feature>
<evidence type="ECO:0000313" key="2">
    <source>
        <dbReference type="EMBL" id="KAK0729334.1"/>
    </source>
</evidence>
<feature type="compositionally biased region" description="Basic and acidic residues" evidence="1">
    <location>
        <begin position="230"/>
        <end position="267"/>
    </location>
</feature>
<feature type="compositionally biased region" description="Basic and acidic residues" evidence="1">
    <location>
        <begin position="50"/>
        <end position="74"/>
    </location>
</feature>
<dbReference type="EMBL" id="JAUKTV010000009">
    <property type="protein sequence ID" value="KAK0729334.1"/>
    <property type="molecule type" value="Genomic_DNA"/>
</dbReference>
<sequence>MGVNMSTLVGWAVIISAAVGYKLYLDSKNKPAVRQVARQLHLTEKPSGQTRKEPKEKSKRQRVEAYSKDTEETNKSSQLKPRATKPSAAPSKPANDSSDDEVDNREFARQLASIKQGTNLNAPKKADEKRQKSVKQSRAQIIDEKAKEPKISAPSSTAGVDADDDASSAASPEVKPAGAGDVSDMLEPKASGPSVLRLTDTEKVKPKKEKKAKEPEKTETKKQRQNRRKKELEQEQRQEDERQRKIAEEAQRRQARIAEGRAAKDGSEFTNKAVKESVWTAGNGTKTETKTANGQTAPAQPLDTFDTDSYTDVSIPQLTDSSPNAPAVKEASTPNNWIASLPSEEEQMKMIEDEEAWNTVPSKKSKKKKTEVTSATESAGESEPVAATKAQPAPKTRATNGTGPVRPANIISQQSSFAALTPNDDETSKEWDV</sequence>
<feature type="compositionally biased region" description="Low complexity" evidence="1">
    <location>
        <begin position="80"/>
        <end position="96"/>
    </location>
</feature>
<protein>
    <submittedName>
        <fullName evidence="2">Uncharacterized protein</fullName>
    </submittedName>
</protein>
<dbReference type="Proteomes" id="UP001172159">
    <property type="component" value="Unassembled WGS sequence"/>
</dbReference>
<feature type="compositionally biased region" description="Basic and acidic residues" evidence="1">
    <location>
        <begin position="211"/>
        <end position="222"/>
    </location>
</feature>
<keyword evidence="3" id="KW-1185">Reference proteome</keyword>
<comment type="caution">
    <text evidence="2">The sequence shown here is derived from an EMBL/GenBank/DDBJ whole genome shotgun (WGS) entry which is preliminary data.</text>
</comment>
<feature type="region of interest" description="Disordered" evidence="1">
    <location>
        <begin position="39"/>
        <end position="340"/>
    </location>
</feature>
<gene>
    <name evidence="2" type="ORF">B0T21DRAFT_292555</name>
</gene>
<organism evidence="2 3">
    <name type="scientific">Apiosordaria backusii</name>
    <dbReference type="NCBI Taxonomy" id="314023"/>
    <lineage>
        <taxon>Eukaryota</taxon>
        <taxon>Fungi</taxon>
        <taxon>Dikarya</taxon>
        <taxon>Ascomycota</taxon>
        <taxon>Pezizomycotina</taxon>
        <taxon>Sordariomycetes</taxon>
        <taxon>Sordariomycetidae</taxon>
        <taxon>Sordariales</taxon>
        <taxon>Lasiosphaeriaceae</taxon>
        <taxon>Apiosordaria</taxon>
    </lineage>
</organism>
<feature type="compositionally biased region" description="Basic and acidic residues" evidence="1">
    <location>
        <begin position="141"/>
        <end position="150"/>
    </location>
</feature>
<feature type="region of interest" description="Disordered" evidence="1">
    <location>
        <begin position="352"/>
        <end position="433"/>
    </location>
</feature>
<feature type="compositionally biased region" description="Polar residues" evidence="1">
    <location>
        <begin position="307"/>
        <end position="324"/>
    </location>
</feature>